<dbReference type="SUPFAM" id="SSF58104">
    <property type="entry name" value="Methyl-accepting chemotaxis protein (MCP) signaling domain"/>
    <property type="match status" value="1"/>
</dbReference>
<reference evidence="5" key="2">
    <citation type="submission" date="2023-01" db="EMBL/GenBank/DDBJ databases">
        <title>Draft genome sequence of Agaribacter marinus strain NBRC 110023.</title>
        <authorList>
            <person name="Sun Q."/>
            <person name="Mori K."/>
        </authorList>
    </citation>
    <scope>NUCLEOTIDE SEQUENCE</scope>
    <source>
        <strain evidence="5">NBRC 110023</strain>
    </source>
</reference>
<reference evidence="5" key="1">
    <citation type="journal article" date="2014" name="Int. J. Syst. Evol. Microbiol.">
        <title>Complete genome sequence of Corynebacterium casei LMG S-19264T (=DSM 44701T), isolated from a smear-ripened cheese.</title>
        <authorList>
            <consortium name="US DOE Joint Genome Institute (JGI-PGF)"/>
            <person name="Walter F."/>
            <person name="Albersmeier A."/>
            <person name="Kalinowski J."/>
            <person name="Ruckert C."/>
        </authorList>
    </citation>
    <scope>NUCLEOTIDE SEQUENCE</scope>
    <source>
        <strain evidence="5">NBRC 110023</strain>
    </source>
</reference>
<comment type="caution">
    <text evidence="5">The sequence shown here is derived from an EMBL/GenBank/DDBJ whole genome shotgun (WGS) entry which is preliminary data.</text>
</comment>
<dbReference type="PROSITE" id="PS50111">
    <property type="entry name" value="CHEMOTAXIS_TRANSDUC_2"/>
    <property type="match status" value="1"/>
</dbReference>
<protein>
    <recommendedName>
        <fullName evidence="4">Methyl-accepting transducer domain-containing protein</fullName>
    </recommendedName>
</protein>
<dbReference type="Gene3D" id="1.10.287.950">
    <property type="entry name" value="Methyl-accepting chemotaxis protein"/>
    <property type="match status" value="1"/>
</dbReference>
<organism evidence="5 6">
    <name type="scientific">Agaribacter marinus</name>
    <dbReference type="NCBI Taxonomy" id="1431249"/>
    <lineage>
        <taxon>Bacteria</taxon>
        <taxon>Pseudomonadati</taxon>
        <taxon>Pseudomonadota</taxon>
        <taxon>Gammaproteobacteria</taxon>
        <taxon>Alteromonadales</taxon>
        <taxon>Alteromonadaceae</taxon>
        <taxon>Agaribacter</taxon>
    </lineage>
</organism>
<dbReference type="Gene3D" id="3.30.450.20">
    <property type="entry name" value="PAS domain"/>
    <property type="match status" value="1"/>
</dbReference>
<dbReference type="PANTHER" id="PTHR32089:SF112">
    <property type="entry name" value="LYSOZYME-LIKE PROTEIN-RELATED"/>
    <property type="match status" value="1"/>
</dbReference>
<dbReference type="GO" id="GO:0007165">
    <property type="term" value="P:signal transduction"/>
    <property type="evidence" value="ECO:0007669"/>
    <property type="project" value="UniProtKB-KW"/>
</dbReference>
<dbReference type="GO" id="GO:0006935">
    <property type="term" value="P:chemotaxis"/>
    <property type="evidence" value="ECO:0007669"/>
    <property type="project" value="UniProtKB-ARBA"/>
</dbReference>
<dbReference type="AlphaFoldDB" id="A0AA37SUS7"/>
<gene>
    <name evidence="5" type="ORF">GCM10007852_07160</name>
</gene>
<evidence type="ECO:0000256" key="3">
    <source>
        <dbReference type="PROSITE-ProRule" id="PRU00284"/>
    </source>
</evidence>
<evidence type="ECO:0000313" key="6">
    <source>
        <dbReference type="Proteomes" id="UP001156601"/>
    </source>
</evidence>
<keyword evidence="6" id="KW-1185">Reference proteome</keyword>
<dbReference type="SUPFAM" id="SSF55785">
    <property type="entry name" value="PYP-like sensor domain (PAS domain)"/>
    <property type="match status" value="1"/>
</dbReference>
<accession>A0AA37SUS7</accession>
<keyword evidence="2 3" id="KW-0807">Transducer</keyword>
<evidence type="ECO:0000313" key="5">
    <source>
        <dbReference type="EMBL" id="GLR69808.1"/>
    </source>
</evidence>
<feature type="domain" description="Methyl-accepting transducer" evidence="4">
    <location>
        <begin position="178"/>
        <end position="400"/>
    </location>
</feature>
<sequence>MKPQYSWTFLSDKVVQKALIEEIKKAIMFTFSKSSMLFGVLNNLTSPAFVNCLGSGNKKGLAFANKALVKKLGYDSSKDLVGKPLYFILNEEQAGGRSRDDMMSEGKEILSKHKYWRGGLTYRCKNGSTFTTSAIVTMSSHNSTPYTISILENAELLEQFTGDFEEKIGACTVQIEKTVDEMKLSSQELLEEMNSVVLDADNTSSVTKANASVAEQVTSQAQMLLENTSDISKKMQSATEITSRGVSQASHSDTLITEMSNAAGKIGEVIDLIKSIADQTNLLALNAAIEAARAGDAGRGFAVVANEVKNLASQTSEATGNIGQQINLVTNTIEETIGGLQTTSEVLMQINDISKDVENAMKQQSLSAQEMSGKLSSLSNEAAEAESSATSIKTKSSNAQNKAANIGTQVNTMADMSEHLHDQVKYFVDQLQQRG</sequence>
<evidence type="ECO:0000256" key="2">
    <source>
        <dbReference type="ARBA" id="ARBA00023224"/>
    </source>
</evidence>
<dbReference type="GO" id="GO:0016020">
    <property type="term" value="C:membrane"/>
    <property type="evidence" value="ECO:0007669"/>
    <property type="project" value="UniProtKB-SubCell"/>
</dbReference>
<name>A0AA37SUS7_9ALTE</name>
<proteinExistence type="predicted"/>
<dbReference type="PANTHER" id="PTHR32089">
    <property type="entry name" value="METHYL-ACCEPTING CHEMOTAXIS PROTEIN MCPB"/>
    <property type="match status" value="1"/>
</dbReference>
<evidence type="ECO:0000256" key="1">
    <source>
        <dbReference type="ARBA" id="ARBA00004370"/>
    </source>
</evidence>
<dbReference type="EMBL" id="BSOT01000005">
    <property type="protein sequence ID" value="GLR69808.1"/>
    <property type="molecule type" value="Genomic_DNA"/>
</dbReference>
<dbReference type="Proteomes" id="UP001156601">
    <property type="component" value="Unassembled WGS sequence"/>
</dbReference>
<evidence type="ECO:0000259" key="4">
    <source>
        <dbReference type="PROSITE" id="PS50111"/>
    </source>
</evidence>
<dbReference type="RefSeq" id="WP_284216118.1">
    <property type="nucleotide sequence ID" value="NZ_BSOT01000005.1"/>
</dbReference>
<dbReference type="Pfam" id="PF00015">
    <property type="entry name" value="MCPsignal"/>
    <property type="match status" value="1"/>
</dbReference>
<dbReference type="InterPro" id="IPR035965">
    <property type="entry name" value="PAS-like_dom_sf"/>
</dbReference>
<dbReference type="InterPro" id="IPR004089">
    <property type="entry name" value="MCPsignal_dom"/>
</dbReference>
<dbReference type="SMART" id="SM00283">
    <property type="entry name" value="MA"/>
    <property type="match status" value="1"/>
</dbReference>
<comment type="subcellular location">
    <subcellularLocation>
        <location evidence="1">Membrane</location>
    </subcellularLocation>
</comment>